<gene>
    <name evidence="4" type="ORF">DFP76_11317</name>
</gene>
<dbReference type="InterPro" id="IPR035919">
    <property type="entry name" value="EAL_sf"/>
</dbReference>
<keyword evidence="5" id="KW-1185">Reference proteome</keyword>
<dbReference type="Gene3D" id="3.30.70.270">
    <property type="match status" value="1"/>
</dbReference>
<keyword evidence="2" id="KW-0812">Transmembrane</keyword>
<reference evidence="4 5" key="1">
    <citation type="submission" date="2018-06" db="EMBL/GenBank/DDBJ databases">
        <title>Genomic Encyclopedia of Type Strains, Phase III (KMG-III): the genomes of soil and plant-associated and newly described type strains.</title>
        <authorList>
            <person name="Whitman W."/>
        </authorList>
    </citation>
    <scope>NUCLEOTIDE SEQUENCE [LARGE SCALE GENOMIC DNA]</scope>
    <source>
        <strain evidence="4 5">CECT 7732</strain>
    </source>
</reference>
<feature type="coiled-coil region" evidence="1">
    <location>
        <begin position="411"/>
        <end position="438"/>
    </location>
</feature>
<evidence type="ECO:0000256" key="1">
    <source>
        <dbReference type="SAM" id="Coils"/>
    </source>
</evidence>
<evidence type="ECO:0000259" key="3">
    <source>
        <dbReference type="PROSITE" id="PS50883"/>
    </source>
</evidence>
<evidence type="ECO:0000256" key="2">
    <source>
        <dbReference type="SAM" id="Phobius"/>
    </source>
</evidence>
<dbReference type="SUPFAM" id="SSF141868">
    <property type="entry name" value="EAL domain-like"/>
    <property type="match status" value="1"/>
</dbReference>
<dbReference type="GO" id="GO:0071111">
    <property type="term" value="F:cyclic-guanylate-specific phosphodiesterase activity"/>
    <property type="evidence" value="ECO:0007669"/>
    <property type="project" value="InterPro"/>
</dbReference>
<dbReference type="SMART" id="SM00267">
    <property type="entry name" value="GGDEF"/>
    <property type="match status" value="1"/>
</dbReference>
<dbReference type="InterPro" id="IPR000160">
    <property type="entry name" value="GGDEF_dom"/>
</dbReference>
<dbReference type="PROSITE" id="PS50883">
    <property type="entry name" value="EAL"/>
    <property type="match status" value="1"/>
</dbReference>
<dbReference type="CDD" id="cd01948">
    <property type="entry name" value="EAL"/>
    <property type="match status" value="1"/>
</dbReference>
<dbReference type="Gene3D" id="3.20.20.450">
    <property type="entry name" value="EAL domain"/>
    <property type="match status" value="1"/>
</dbReference>
<evidence type="ECO:0000313" key="4">
    <source>
        <dbReference type="EMBL" id="RBO79564.1"/>
    </source>
</evidence>
<dbReference type="InterPro" id="IPR001633">
    <property type="entry name" value="EAL_dom"/>
</dbReference>
<comment type="caution">
    <text evidence="4">The sequence shown here is derived from an EMBL/GenBank/DDBJ whole genome shotgun (WGS) entry which is preliminary data.</text>
</comment>
<dbReference type="OrthoDB" id="9804951at2"/>
<sequence length="683" mass="78166">MDQTKKFFSLRRVFSFTFLFIVVLSLVFLIFVNSDWNIKQIHLMTSSSKAFERILPAGQNSSLRSIEEDNALGYQVTCQPVNQPENNLCGLVLVLPKVEGKGFPLDSYESISFKLHAESTAEDFDGLVRIFVKSYLDESKESPDFVKDYKFHAVRVDRKGFNEVPLSRFKVETWWEDMHNIPFDLSYVDLSTVHSVEFFVHNLPLQDQRTYQLTVSDLKILGVYLEKHTLYMILFYSWLVVGLCFYFIFRYREAKRIKNQAYHDHNTSLLNLNGFKHKYQKLVGYQAIFYRVKIINWNSLVRNFGLSMSNTLLQEIVQNHSVFFRSYFYISARLSHDDLVFVRRRKALSAEDEEKLIRSLLLPINVVGLGELRLDIKIGASIEKSVPVNSQLVLDRAEIASQAILNKDERIQLFSNEISQLAEQKSAIEQQIIQAIEAKAFYLLYMPIFSASRHKIVGVEALLRSNFGDLKNMSPEVYISVAEERGLVREIDAMVINMALNEVAASGLGDDFILSINVSSQELMDTSFVDRFSALVERSGVRFDRLCIEITETFLIDVDAVCVNTIKNLRALGCRLSLDDFGTGYTSFQQLINFPVDEIKIDRSFITDLGDEQGHDVIVDSLVSIASNYDYHVVAEGVENKLLYDRLVAKGCDLMQGYYISKPISLAELAILNQQIVNAEITL</sequence>
<name>A0A366CTD2_9GAMM</name>
<feature type="transmembrane region" description="Helical" evidence="2">
    <location>
        <begin position="230"/>
        <end position="249"/>
    </location>
</feature>
<keyword evidence="2" id="KW-0472">Membrane</keyword>
<evidence type="ECO:0000313" key="5">
    <source>
        <dbReference type="Proteomes" id="UP000252086"/>
    </source>
</evidence>
<feature type="domain" description="EAL" evidence="3">
    <location>
        <begin position="425"/>
        <end position="677"/>
    </location>
</feature>
<dbReference type="Proteomes" id="UP000252086">
    <property type="component" value="Unassembled WGS sequence"/>
</dbReference>
<proteinExistence type="predicted"/>
<dbReference type="Pfam" id="PF00563">
    <property type="entry name" value="EAL"/>
    <property type="match status" value="1"/>
</dbReference>
<keyword evidence="2" id="KW-1133">Transmembrane helix</keyword>
<dbReference type="SMART" id="SM00052">
    <property type="entry name" value="EAL"/>
    <property type="match status" value="1"/>
</dbReference>
<dbReference type="EMBL" id="QNRF01000013">
    <property type="protein sequence ID" value="RBO79564.1"/>
    <property type="molecule type" value="Genomic_DNA"/>
</dbReference>
<dbReference type="InterPro" id="IPR043128">
    <property type="entry name" value="Rev_trsase/Diguanyl_cyclase"/>
</dbReference>
<accession>A0A366CTD2</accession>
<organism evidence="4 5">
    <name type="scientific">Marinomonas aquiplantarum</name>
    <dbReference type="NCBI Taxonomy" id="491951"/>
    <lineage>
        <taxon>Bacteria</taxon>
        <taxon>Pseudomonadati</taxon>
        <taxon>Pseudomonadota</taxon>
        <taxon>Gammaproteobacteria</taxon>
        <taxon>Oceanospirillales</taxon>
        <taxon>Oceanospirillaceae</taxon>
        <taxon>Marinomonas</taxon>
    </lineage>
</organism>
<dbReference type="AlphaFoldDB" id="A0A366CTD2"/>
<keyword evidence="1" id="KW-0175">Coiled coil</keyword>
<dbReference type="InterPro" id="IPR050706">
    <property type="entry name" value="Cyclic-di-GMP_PDE-like"/>
</dbReference>
<feature type="transmembrane region" description="Helical" evidence="2">
    <location>
        <begin position="12"/>
        <end position="32"/>
    </location>
</feature>
<dbReference type="PANTHER" id="PTHR33121">
    <property type="entry name" value="CYCLIC DI-GMP PHOSPHODIESTERASE PDEF"/>
    <property type="match status" value="1"/>
</dbReference>
<protein>
    <submittedName>
        <fullName evidence="4">EAL domain-containing protein (Putative c-di-GMP-specific phosphodiesterase class I)</fullName>
    </submittedName>
</protein>
<dbReference type="PANTHER" id="PTHR33121:SF79">
    <property type="entry name" value="CYCLIC DI-GMP PHOSPHODIESTERASE PDED-RELATED"/>
    <property type="match status" value="1"/>
</dbReference>